<keyword evidence="4 7" id="KW-0812">Transmembrane</keyword>
<dbReference type="Gene3D" id="1.10.3720.10">
    <property type="entry name" value="MetI-like"/>
    <property type="match status" value="1"/>
</dbReference>
<evidence type="ECO:0000256" key="4">
    <source>
        <dbReference type="ARBA" id="ARBA00022692"/>
    </source>
</evidence>
<comment type="subcellular location">
    <subcellularLocation>
        <location evidence="1 7">Cell membrane</location>
        <topology evidence="1 7">Multi-pass membrane protein</topology>
    </subcellularLocation>
</comment>
<dbReference type="PANTHER" id="PTHR30614:SF21">
    <property type="entry name" value="AMINO ACID ABC TRANSPORTER PERMEASE"/>
    <property type="match status" value="1"/>
</dbReference>
<evidence type="ECO:0000256" key="2">
    <source>
        <dbReference type="ARBA" id="ARBA00022448"/>
    </source>
</evidence>
<dbReference type="InterPro" id="IPR010065">
    <property type="entry name" value="AA_ABC_transptr_permease_3TM"/>
</dbReference>
<proteinExistence type="inferred from homology"/>
<feature type="transmembrane region" description="Helical" evidence="7">
    <location>
        <begin position="61"/>
        <end position="90"/>
    </location>
</feature>
<dbReference type="InterPro" id="IPR000515">
    <property type="entry name" value="MetI-like"/>
</dbReference>
<gene>
    <name evidence="9" type="ORF">GCM10022236_51350</name>
</gene>
<evidence type="ECO:0000259" key="8">
    <source>
        <dbReference type="PROSITE" id="PS50928"/>
    </source>
</evidence>
<feature type="transmembrane region" description="Helical" evidence="7">
    <location>
        <begin position="111"/>
        <end position="132"/>
    </location>
</feature>
<dbReference type="InterPro" id="IPR043429">
    <property type="entry name" value="ArtM/GltK/GlnP/TcyL/YhdX-like"/>
</dbReference>
<feature type="transmembrane region" description="Helical" evidence="7">
    <location>
        <begin position="138"/>
        <end position="160"/>
    </location>
</feature>
<dbReference type="PROSITE" id="PS50928">
    <property type="entry name" value="ABC_TM1"/>
    <property type="match status" value="1"/>
</dbReference>
<feature type="transmembrane region" description="Helical" evidence="7">
    <location>
        <begin position="20"/>
        <end position="41"/>
    </location>
</feature>
<comment type="caution">
    <text evidence="9">The sequence shown here is derived from an EMBL/GenBank/DDBJ whole genome shotgun (WGS) entry which is preliminary data.</text>
</comment>
<dbReference type="EMBL" id="BAABAB010000052">
    <property type="protein sequence ID" value="GAA3642403.1"/>
    <property type="molecule type" value="Genomic_DNA"/>
</dbReference>
<protein>
    <submittedName>
        <fullName evidence="9">Amino acid ABC transporter permease</fullName>
    </submittedName>
</protein>
<evidence type="ECO:0000256" key="3">
    <source>
        <dbReference type="ARBA" id="ARBA00022475"/>
    </source>
</evidence>
<keyword evidence="6 7" id="KW-0472">Membrane</keyword>
<keyword evidence="5 7" id="KW-1133">Transmembrane helix</keyword>
<dbReference type="Pfam" id="PF00528">
    <property type="entry name" value="BPD_transp_1"/>
    <property type="match status" value="1"/>
</dbReference>
<feature type="transmembrane region" description="Helical" evidence="7">
    <location>
        <begin position="238"/>
        <end position="256"/>
    </location>
</feature>
<dbReference type="SUPFAM" id="SSF161098">
    <property type="entry name" value="MetI-like"/>
    <property type="match status" value="1"/>
</dbReference>
<keyword evidence="3" id="KW-1003">Cell membrane</keyword>
<keyword evidence="10" id="KW-1185">Reference proteome</keyword>
<organism evidence="9 10">
    <name type="scientific">Microlunatus ginsengisoli</name>
    <dbReference type="NCBI Taxonomy" id="363863"/>
    <lineage>
        <taxon>Bacteria</taxon>
        <taxon>Bacillati</taxon>
        <taxon>Actinomycetota</taxon>
        <taxon>Actinomycetes</taxon>
        <taxon>Propionibacteriales</taxon>
        <taxon>Propionibacteriaceae</taxon>
        <taxon>Microlunatus</taxon>
    </lineage>
</organism>
<dbReference type="NCBIfam" id="TIGR01726">
    <property type="entry name" value="HEQRo_perm_3TM"/>
    <property type="match status" value="1"/>
</dbReference>
<evidence type="ECO:0000256" key="1">
    <source>
        <dbReference type="ARBA" id="ARBA00004651"/>
    </source>
</evidence>
<reference evidence="10" key="1">
    <citation type="journal article" date="2019" name="Int. J. Syst. Evol. Microbiol.">
        <title>The Global Catalogue of Microorganisms (GCM) 10K type strain sequencing project: providing services to taxonomists for standard genome sequencing and annotation.</title>
        <authorList>
            <consortium name="The Broad Institute Genomics Platform"/>
            <consortium name="The Broad Institute Genome Sequencing Center for Infectious Disease"/>
            <person name="Wu L."/>
            <person name="Ma J."/>
        </authorList>
    </citation>
    <scope>NUCLEOTIDE SEQUENCE [LARGE SCALE GENOMIC DNA]</scope>
    <source>
        <strain evidence="10">JCM 16929</strain>
    </source>
</reference>
<name>A0ABP7AXH5_9ACTN</name>
<feature type="domain" description="ABC transmembrane type-1" evidence="8">
    <location>
        <begin position="69"/>
        <end position="260"/>
    </location>
</feature>
<dbReference type="InterPro" id="IPR035906">
    <property type="entry name" value="MetI-like_sf"/>
</dbReference>
<sequence length="302" mass="32572">MSDATVLYDAPGPRARVRNLVIAVIGGVLLAAAVFVVIRALAVKEQLTGEKWLPFLQADSWTAYIIPGLIGTLVAAAISVVLAVIFGILLGMGRLSEVTPVRILCGAFVEFFRSVPVLVMMLFAYFFGIFVLQVDPDLLPLFGTIVGLTFYNSCVIAELVRSGVHALPKGQREAGWAIGLTPTQTLTSILLPQAITAMLPSIISQLVVILKDSALGYNIVYLELLRQGQNLATYRGNLIPTLIVLAAIYIVINWGLTRLAGLVEKRLREGKRGIKAGPEAGFVVMEETAADEGVEEPSELQR</sequence>
<evidence type="ECO:0000256" key="7">
    <source>
        <dbReference type="RuleBase" id="RU363032"/>
    </source>
</evidence>
<comment type="similarity">
    <text evidence="7">Belongs to the binding-protein-dependent transport system permease family.</text>
</comment>
<evidence type="ECO:0000313" key="10">
    <source>
        <dbReference type="Proteomes" id="UP001501490"/>
    </source>
</evidence>
<evidence type="ECO:0000256" key="6">
    <source>
        <dbReference type="ARBA" id="ARBA00023136"/>
    </source>
</evidence>
<dbReference type="Proteomes" id="UP001501490">
    <property type="component" value="Unassembled WGS sequence"/>
</dbReference>
<dbReference type="CDD" id="cd06261">
    <property type="entry name" value="TM_PBP2"/>
    <property type="match status" value="1"/>
</dbReference>
<dbReference type="PANTHER" id="PTHR30614">
    <property type="entry name" value="MEMBRANE COMPONENT OF AMINO ACID ABC TRANSPORTER"/>
    <property type="match status" value="1"/>
</dbReference>
<evidence type="ECO:0000313" key="9">
    <source>
        <dbReference type="EMBL" id="GAA3642403.1"/>
    </source>
</evidence>
<dbReference type="RefSeq" id="WP_344809973.1">
    <property type="nucleotide sequence ID" value="NZ_BAABAB010000052.1"/>
</dbReference>
<evidence type="ECO:0000256" key="5">
    <source>
        <dbReference type="ARBA" id="ARBA00022989"/>
    </source>
</evidence>
<keyword evidence="2 7" id="KW-0813">Transport</keyword>
<accession>A0ABP7AXH5</accession>